<dbReference type="AlphaFoldDB" id="A0A1Y2ESP6"/>
<proteinExistence type="predicted"/>
<name>A0A1Y2ESP6_PROLT</name>
<gene>
    <name evidence="1" type="ORF">BCR37DRAFT_201988</name>
</gene>
<dbReference type="Proteomes" id="UP000193685">
    <property type="component" value="Unassembled WGS sequence"/>
</dbReference>
<dbReference type="EMBL" id="MCFI01000029">
    <property type="protein sequence ID" value="ORY74599.1"/>
    <property type="molecule type" value="Genomic_DNA"/>
</dbReference>
<keyword evidence="2" id="KW-1185">Reference proteome</keyword>
<evidence type="ECO:0000313" key="1">
    <source>
        <dbReference type="EMBL" id="ORY74599.1"/>
    </source>
</evidence>
<accession>A0A1Y2ESP6</accession>
<comment type="caution">
    <text evidence="1">The sequence shown here is derived from an EMBL/GenBank/DDBJ whole genome shotgun (WGS) entry which is preliminary data.</text>
</comment>
<organism evidence="1 2">
    <name type="scientific">Protomyces lactucae-debilis</name>
    <dbReference type="NCBI Taxonomy" id="2754530"/>
    <lineage>
        <taxon>Eukaryota</taxon>
        <taxon>Fungi</taxon>
        <taxon>Dikarya</taxon>
        <taxon>Ascomycota</taxon>
        <taxon>Taphrinomycotina</taxon>
        <taxon>Taphrinomycetes</taxon>
        <taxon>Taphrinales</taxon>
        <taxon>Protomycetaceae</taxon>
        <taxon>Protomyces</taxon>
    </lineage>
</organism>
<dbReference type="GeneID" id="63782960"/>
<reference evidence="1 2" key="1">
    <citation type="submission" date="2016-07" db="EMBL/GenBank/DDBJ databases">
        <title>Pervasive Adenine N6-methylation of Active Genes in Fungi.</title>
        <authorList>
            <consortium name="DOE Joint Genome Institute"/>
            <person name="Mondo S.J."/>
            <person name="Dannebaum R.O."/>
            <person name="Kuo R.C."/>
            <person name="Labutti K."/>
            <person name="Haridas S."/>
            <person name="Kuo A."/>
            <person name="Salamov A."/>
            <person name="Ahrendt S.R."/>
            <person name="Lipzen A."/>
            <person name="Sullivan W."/>
            <person name="Andreopoulos W.B."/>
            <person name="Clum A."/>
            <person name="Lindquist E."/>
            <person name="Daum C."/>
            <person name="Ramamoorthy G.K."/>
            <person name="Gryganskyi A."/>
            <person name="Culley D."/>
            <person name="Magnuson J.K."/>
            <person name="James T.Y."/>
            <person name="O'Malley M.A."/>
            <person name="Stajich J.E."/>
            <person name="Spatafora J.W."/>
            <person name="Visel A."/>
            <person name="Grigoriev I.V."/>
        </authorList>
    </citation>
    <scope>NUCLEOTIDE SEQUENCE [LARGE SCALE GENOMIC DNA]</scope>
    <source>
        <strain evidence="1 2">12-1054</strain>
    </source>
</reference>
<dbReference type="RefSeq" id="XP_040722073.1">
    <property type="nucleotide sequence ID" value="XM_040866361.1"/>
</dbReference>
<evidence type="ECO:0000313" key="2">
    <source>
        <dbReference type="Proteomes" id="UP000193685"/>
    </source>
</evidence>
<sequence length="97" mass="11069">MVTSPVGIRFGSASTGRYFQVMATIEALQLDYGKSWIWLPLLLCALLAACHDGARSRHPLWSIELLCHMRELIMCLMKPRYVPRLSAKQWQALSHRA</sequence>
<protein>
    <submittedName>
        <fullName evidence="1">Uncharacterized protein</fullName>
    </submittedName>
</protein>